<keyword evidence="3" id="KW-0804">Transcription</keyword>
<dbReference type="PROSITE" id="PS50043">
    <property type="entry name" value="HTH_LUXR_2"/>
    <property type="match status" value="1"/>
</dbReference>
<organism evidence="5 6">
    <name type="scientific">Nocardioides fonticola</name>
    <dbReference type="NCBI Taxonomy" id="450363"/>
    <lineage>
        <taxon>Bacteria</taxon>
        <taxon>Bacillati</taxon>
        <taxon>Actinomycetota</taxon>
        <taxon>Actinomycetes</taxon>
        <taxon>Propionibacteriales</taxon>
        <taxon>Nocardioidaceae</taxon>
        <taxon>Nocardioides</taxon>
    </lineage>
</organism>
<dbReference type="SUPFAM" id="SSF46894">
    <property type="entry name" value="C-terminal effector domain of the bipartite response regulators"/>
    <property type="match status" value="1"/>
</dbReference>
<dbReference type="PANTHER" id="PTHR44688:SF16">
    <property type="entry name" value="DNA-BINDING TRANSCRIPTIONAL ACTIVATOR DEVR_DOSR"/>
    <property type="match status" value="1"/>
</dbReference>
<dbReference type="RefSeq" id="WP_344733956.1">
    <property type="nucleotide sequence ID" value="NZ_BAAAZH010000020.1"/>
</dbReference>
<name>A0ABP7XMJ2_9ACTN</name>
<dbReference type="InterPro" id="IPR000792">
    <property type="entry name" value="Tscrpt_reg_LuxR_C"/>
</dbReference>
<comment type="caution">
    <text evidence="5">The sequence shown here is derived from an EMBL/GenBank/DDBJ whole genome shotgun (WGS) entry which is preliminary data.</text>
</comment>
<protein>
    <recommendedName>
        <fullName evidence="4">HTH luxR-type domain-containing protein</fullName>
    </recommendedName>
</protein>
<proteinExistence type="predicted"/>
<reference evidence="6" key="1">
    <citation type="journal article" date="2019" name="Int. J. Syst. Evol. Microbiol.">
        <title>The Global Catalogue of Microorganisms (GCM) 10K type strain sequencing project: providing services to taxonomists for standard genome sequencing and annotation.</title>
        <authorList>
            <consortium name="The Broad Institute Genomics Platform"/>
            <consortium name="The Broad Institute Genome Sequencing Center for Infectious Disease"/>
            <person name="Wu L."/>
            <person name="Ma J."/>
        </authorList>
    </citation>
    <scope>NUCLEOTIDE SEQUENCE [LARGE SCALE GENOMIC DNA]</scope>
    <source>
        <strain evidence="6">JCM 16703</strain>
    </source>
</reference>
<feature type="domain" description="HTH luxR-type" evidence="4">
    <location>
        <begin position="148"/>
        <end position="213"/>
    </location>
</feature>
<dbReference type="PANTHER" id="PTHR44688">
    <property type="entry name" value="DNA-BINDING TRANSCRIPTIONAL ACTIVATOR DEVR_DOSR"/>
    <property type="match status" value="1"/>
</dbReference>
<evidence type="ECO:0000313" key="5">
    <source>
        <dbReference type="EMBL" id="GAA4121744.1"/>
    </source>
</evidence>
<evidence type="ECO:0000256" key="2">
    <source>
        <dbReference type="ARBA" id="ARBA00023125"/>
    </source>
</evidence>
<evidence type="ECO:0000256" key="1">
    <source>
        <dbReference type="ARBA" id="ARBA00023015"/>
    </source>
</evidence>
<keyword evidence="1" id="KW-0805">Transcription regulation</keyword>
<gene>
    <name evidence="5" type="ORF">GCM10022215_26950</name>
</gene>
<dbReference type="PRINTS" id="PR00038">
    <property type="entry name" value="HTHLUXR"/>
</dbReference>
<keyword evidence="2" id="KW-0238">DNA-binding</keyword>
<dbReference type="Proteomes" id="UP001501495">
    <property type="component" value="Unassembled WGS sequence"/>
</dbReference>
<dbReference type="InterPro" id="IPR016032">
    <property type="entry name" value="Sig_transdc_resp-reg_C-effctor"/>
</dbReference>
<dbReference type="SMART" id="SM00421">
    <property type="entry name" value="HTH_LUXR"/>
    <property type="match status" value="1"/>
</dbReference>
<dbReference type="Pfam" id="PF00196">
    <property type="entry name" value="GerE"/>
    <property type="match status" value="1"/>
</dbReference>
<evidence type="ECO:0000256" key="3">
    <source>
        <dbReference type="ARBA" id="ARBA00023163"/>
    </source>
</evidence>
<dbReference type="Gene3D" id="1.10.10.10">
    <property type="entry name" value="Winged helix-like DNA-binding domain superfamily/Winged helix DNA-binding domain"/>
    <property type="match status" value="1"/>
</dbReference>
<accession>A0ABP7XMJ2</accession>
<evidence type="ECO:0000259" key="4">
    <source>
        <dbReference type="PROSITE" id="PS50043"/>
    </source>
</evidence>
<dbReference type="EMBL" id="BAAAZH010000020">
    <property type="protein sequence ID" value="GAA4121744.1"/>
    <property type="molecule type" value="Genomic_DNA"/>
</dbReference>
<dbReference type="InterPro" id="IPR036388">
    <property type="entry name" value="WH-like_DNA-bd_sf"/>
</dbReference>
<keyword evidence="6" id="KW-1185">Reference proteome</keyword>
<evidence type="ECO:0000313" key="6">
    <source>
        <dbReference type="Proteomes" id="UP001501495"/>
    </source>
</evidence>
<dbReference type="CDD" id="cd06170">
    <property type="entry name" value="LuxR_C_like"/>
    <property type="match status" value="1"/>
</dbReference>
<sequence length="225" mass="23890">MSSSARPHLSVVPSSRPVRIVLIDPFELAVLGLRSVLAPFAGRVELLAVEQAVADPRTVDLVLYEPVQQTAATQGLLRHLITVGGCRAAVYSWRDRAEGESTGSFVAHLSKALAADELVAAVETLHAGGSAVSVRPAVDRGPLRAVRAHCPSTTLTAREAEVLFLVTQGLTNNEISGRLCLSINSVKTYIRTAYRAIEVTRRSQAVAWGMQHGLAPLAGDPVLSA</sequence>